<reference evidence="1 2" key="1">
    <citation type="submission" date="2021-06" db="EMBL/GenBank/DDBJ databases">
        <authorList>
            <person name="Palmer J.M."/>
        </authorList>
    </citation>
    <scope>NUCLEOTIDE SEQUENCE [LARGE SCALE GENOMIC DNA]</scope>
    <source>
        <strain evidence="2">if_2019</strain>
        <tissue evidence="1">Muscle</tissue>
    </source>
</reference>
<accession>A0ABV0U2I2</accession>
<proteinExistence type="predicted"/>
<evidence type="ECO:0000313" key="2">
    <source>
        <dbReference type="Proteomes" id="UP001482620"/>
    </source>
</evidence>
<organism evidence="1 2">
    <name type="scientific">Ilyodon furcidens</name>
    <name type="common">goldbreast splitfin</name>
    <dbReference type="NCBI Taxonomy" id="33524"/>
    <lineage>
        <taxon>Eukaryota</taxon>
        <taxon>Metazoa</taxon>
        <taxon>Chordata</taxon>
        <taxon>Craniata</taxon>
        <taxon>Vertebrata</taxon>
        <taxon>Euteleostomi</taxon>
        <taxon>Actinopterygii</taxon>
        <taxon>Neopterygii</taxon>
        <taxon>Teleostei</taxon>
        <taxon>Neoteleostei</taxon>
        <taxon>Acanthomorphata</taxon>
        <taxon>Ovalentaria</taxon>
        <taxon>Atherinomorphae</taxon>
        <taxon>Cyprinodontiformes</taxon>
        <taxon>Goodeidae</taxon>
        <taxon>Ilyodon</taxon>
    </lineage>
</organism>
<protein>
    <submittedName>
        <fullName evidence="1">Uncharacterized protein</fullName>
    </submittedName>
</protein>
<dbReference type="InterPro" id="IPR036179">
    <property type="entry name" value="Ig-like_dom_sf"/>
</dbReference>
<dbReference type="EMBL" id="JAHRIQ010058139">
    <property type="protein sequence ID" value="MEQ2239387.1"/>
    <property type="molecule type" value="Genomic_DNA"/>
</dbReference>
<gene>
    <name evidence="1" type="ORF">ILYODFUR_003981</name>
</gene>
<dbReference type="SUPFAM" id="SSF48726">
    <property type="entry name" value="Immunoglobulin"/>
    <property type="match status" value="1"/>
</dbReference>
<name>A0ABV0U2I2_9TELE</name>
<comment type="caution">
    <text evidence="1">The sequence shown here is derived from an EMBL/GenBank/DDBJ whole genome shotgun (WGS) entry which is preliminary data.</text>
</comment>
<dbReference type="Proteomes" id="UP001482620">
    <property type="component" value="Unassembled WGS sequence"/>
</dbReference>
<sequence>MAQLNLNAENHSSVHVMCLLLKLEFKTRMYIFCFQTGPLFAKGDRRNLSSGVPSVECCASTNWTVSFLALHVSVVTAGRVTSSNNSRYHLLKDCSLEITGLDHSDARMYSCKSGLLKSSVSLRILESK</sequence>
<evidence type="ECO:0000313" key="1">
    <source>
        <dbReference type="EMBL" id="MEQ2239387.1"/>
    </source>
</evidence>
<keyword evidence="2" id="KW-1185">Reference proteome</keyword>